<dbReference type="KEGG" id="nfl:COO91_03593"/>
<gene>
    <name evidence="1" type="ORF">COO91_03593</name>
</gene>
<keyword evidence="2" id="KW-1185">Reference proteome</keyword>
<protein>
    <submittedName>
        <fullName evidence="1">Uncharacterized protein</fullName>
    </submittedName>
</protein>
<dbReference type="Proteomes" id="UP000232003">
    <property type="component" value="Chromosome"/>
</dbReference>
<proteinExistence type="predicted"/>
<dbReference type="EMBL" id="CP024785">
    <property type="protein sequence ID" value="AUB37647.1"/>
    <property type="molecule type" value="Genomic_DNA"/>
</dbReference>
<name>A0A2K8SQD4_9NOSO</name>
<accession>A0A2K8SQD4</accession>
<evidence type="ECO:0000313" key="1">
    <source>
        <dbReference type="EMBL" id="AUB37647.1"/>
    </source>
</evidence>
<sequence length="37" mass="4112">MLFNNKFAVIKTGNVNDLSTNTGTAQSLPTNTYFIKF</sequence>
<reference evidence="1 2" key="1">
    <citation type="submission" date="2017-11" db="EMBL/GenBank/DDBJ databases">
        <title>Complete genome of a free-living desiccation-tolerant cyanobacterium and its photosynthetic adaptation to extreme terrestrial habitat.</title>
        <authorList>
            <person name="Shang J."/>
        </authorList>
    </citation>
    <scope>NUCLEOTIDE SEQUENCE [LARGE SCALE GENOMIC DNA]</scope>
    <source>
        <strain evidence="1 2">CCNUN1</strain>
    </source>
</reference>
<organism evidence="1 2">
    <name type="scientific">Nostoc flagelliforme CCNUN1</name>
    <dbReference type="NCBI Taxonomy" id="2038116"/>
    <lineage>
        <taxon>Bacteria</taxon>
        <taxon>Bacillati</taxon>
        <taxon>Cyanobacteriota</taxon>
        <taxon>Cyanophyceae</taxon>
        <taxon>Nostocales</taxon>
        <taxon>Nostocaceae</taxon>
        <taxon>Nostoc</taxon>
    </lineage>
</organism>
<dbReference type="AlphaFoldDB" id="A0A2K8SQD4"/>
<evidence type="ECO:0000313" key="2">
    <source>
        <dbReference type="Proteomes" id="UP000232003"/>
    </source>
</evidence>